<keyword evidence="6" id="KW-1185">Reference proteome</keyword>
<dbReference type="PANTHER" id="PTHR46124:SF3">
    <property type="entry name" value="HYDROLASE"/>
    <property type="match status" value="1"/>
</dbReference>
<dbReference type="NCBIfam" id="TIGR00010">
    <property type="entry name" value="YchF/TatD family DNA exonuclease"/>
    <property type="match status" value="1"/>
</dbReference>
<dbReference type="PIRSF" id="PIRSF005902">
    <property type="entry name" value="DNase_TatD"/>
    <property type="match status" value="1"/>
</dbReference>
<dbReference type="CDD" id="cd01310">
    <property type="entry name" value="TatD_DNAse"/>
    <property type="match status" value="1"/>
</dbReference>
<dbReference type="GO" id="GO:0004536">
    <property type="term" value="F:DNA nuclease activity"/>
    <property type="evidence" value="ECO:0007669"/>
    <property type="project" value="InterPro"/>
</dbReference>
<evidence type="ECO:0000256" key="4">
    <source>
        <dbReference type="PIRSR" id="PIRSR005902-1"/>
    </source>
</evidence>
<dbReference type="PROSITE" id="PS01091">
    <property type="entry name" value="TATD_3"/>
    <property type="match status" value="1"/>
</dbReference>
<gene>
    <name evidence="5" type="ORF">DM558_00180</name>
</gene>
<name>A0A3Q9JGX5_9GAMM</name>
<evidence type="ECO:0000313" key="6">
    <source>
        <dbReference type="Proteomes" id="UP000273143"/>
    </source>
</evidence>
<dbReference type="GO" id="GO:0046872">
    <property type="term" value="F:metal ion binding"/>
    <property type="evidence" value="ECO:0007669"/>
    <property type="project" value="UniProtKB-KW"/>
</dbReference>
<accession>A0A3Q9JGX5</accession>
<dbReference type="Pfam" id="PF01026">
    <property type="entry name" value="TatD_DNase"/>
    <property type="match status" value="1"/>
</dbReference>
<dbReference type="EMBL" id="CP029822">
    <property type="protein sequence ID" value="AZS49287.1"/>
    <property type="molecule type" value="Genomic_DNA"/>
</dbReference>
<dbReference type="InterPro" id="IPR001130">
    <property type="entry name" value="TatD-like"/>
</dbReference>
<dbReference type="PANTHER" id="PTHR46124">
    <property type="entry name" value="D-AMINOACYL-TRNA DEACYLASE"/>
    <property type="match status" value="1"/>
</dbReference>
<dbReference type="KEGG" id="emo:DM558_00180"/>
<evidence type="ECO:0000256" key="3">
    <source>
        <dbReference type="ARBA" id="ARBA00022801"/>
    </source>
</evidence>
<dbReference type="InterPro" id="IPR018228">
    <property type="entry name" value="DNase_TatD-rel_CS"/>
</dbReference>
<dbReference type="GO" id="GO:0005829">
    <property type="term" value="C:cytosol"/>
    <property type="evidence" value="ECO:0007669"/>
    <property type="project" value="TreeGrafter"/>
</dbReference>
<organism evidence="5 6">
    <name type="scientific">Entomomonas moraniae</name>
    <dbReference type="NCBI Taxonomy" id="2213226"/>
    <lineage>
        <taxon>Bacteria</taxon>
        <taxon>Pseudomonadati</taxon>
        <taxon>Pseudomonadota</taxon>
        <taxon>Gammaproteobacteria</taxon>
        <taxon>Pseudomonadales</taxon>
        <taxon>Pseudomonadaceae</taxon>
        <taxon>Entomomonas</taxon>
    </lineage>
</organism>
<reference evidence="6" key="1">
    <citation type="submission" date="2018-06" db="EMBL/GenBank/DDBJ databases">
        <title>Complete genome of Pseudomonas insecticola strain QZS01.</title>
        <authorList>
            <person name="Wang J."/>
            <person name="Su Q."/>
        </authorList>
    </citation>
    <scope>NUCLEOTIDE SEQUENCE [LARGE SCALE GENOMIC DNA]</scope>
    <source>
        <strain evidence="6">QZS01</strain>
    </source>
</reference>
<keyword evidence="3" id="KW-0378">Hydrolase</keyword>
<sequence length="273" mass="31162">MPSFIDTHNHLGCDDFNSDRDQVIENSIQKGVIKQIVVSVFANEWQDDIELSTKHTSLHVACGIHPMYIPDQQKQREDALALLRQLYANTNHKKKLCALGEIGLDYYIDHIDKALQQAIFQEQLAIASHYQRPVLLHVRRAHADTIKILKQCHFKEQGIAHAFSGSYEEAKEYIKLGFKIGLGGAGTYPHAYRMHRVLQQLPLESIVLETDAPDLSPVTRQGMRNSPEYLPEISKQLAIIKQINEKEFATVTTHNACKLFNWSMDEIKKTSFN</sequence>
<dbReference type="GO" id="GO:0016788">
    <property type="term" value="F:hydrolase activity, acting on ester bonds"/>
    <property type="evidence" value="ECO:0007669"/>
    <property type="project" value="InterPro"/>
</dbReference>
<dbReference type="FunFam" id="3.20.20.140:FF:000005">
    <property type="entry name" value="TatD family hydrolase"/>
    <property type="match status" value="1"/>
</dbReference>
<feature type="binding site" evidence="4">
    <location>
        <position position="137"/>
    </location>
    <ligand>
        <name>a divalent metal cation</name>
        <dbReference type="ChEBI" id="CHEBI:60240"/>
        <label>2</label>
    </ligand>
</feature>
<evidence type="ECO:0000256" key="1">
    <source>
        <dbReference type="ARBA" id="ARBA00009275"/>
    </source>
</evidence>
<dbReference type="InterPro" id="IPR032466">
    <property type="entry name" value="Metal_Hydrolase"/>
</dbReference>
<feature type="binding site" evidence="4">
    <location>
        <position position="101"/>
    </location>
    <ligand>
        <name>a divalent metal cation</name>
        <dbReference type="ChEBI" id="CHEBI:60240"/>
        <label>1</label>
    </ligand>
</feature>
<feature type="binding site" evidence="4">
    <location>
        <position position="8"/>
    </location>
    <ligand>
        <name>a divalent metal cation</name>
        <dbReference type="ChEBI" id="CHEBI:60240"/>
        <label>1</label>
    </ligand>
</feature>
<dbReference type="RefSeq" id="WP_127161506.1">
    <property type="nucleotide sequence ID" value="NZ_CP029822.1"/>
</dbReference>
<evidence type="ECO:0000313" key="5">
    <source>
        <dbReference type="EMBL" id="AZS49287.1"/>
    </source>
</evidence>
<protein>
    <submittedName>
        <fullName evidence="5">TatD family deoxyribonuclease</fullName>
    </submittedName>
</protein>
<feature type="binding site" evidence="4">
    <location>
        <position position="211"/>
    </location>
    <ligand>
        <name>a divalent metal cation</name>
        <dbReference type="ChEBI" id="CHEBI:60240"/>
        <label>1</label>
    </ligand>
</feature>
<feature type="binding site" evidence="4">
    <location>
        <position position="10"/>
    </location>
    <ligand>
        <name>a divalent metal cation</name>
        <dbReference type="ChEBI" id="CHEBI:60240"/>
        <label>1</label>
    </ligand>
</feature>
<dbReference type="AlphaFoldDB" id="A0A3Q9JGX5"/>
<comment type="similarity">
    <text evidence="1">Belongs to the metallo-dependent hydrolases superfamily. TatD-type hydrolase family.</text>
</comment>
<evidence type="ECO:0000256" key="2">
    <source>
        <dbReference type="ARBA" id="ARBA00022723"/>
    </source>
</evidence>
<feature type="binding site" evidence="4">
    <location>
        <position position="161"/>
    </location>
    <ligand>
        <name>a divalent metal cation</name>
        <dbReference type="ChEBI" id="CHEBI:60240"/>
        <label>2</label>
    </ligand>
</feature>
<dbReference type="InterPro" id="IPR015991">
    <property type="entry name" value="TatD/YcfH-like"/>
</dbReference>
<proteinExistence type="inferred from homology"/>
<dbReference type="Gene3D" id="3.20.20.140">
    <property type="entry name" value="Metal-dependent hydrolases"/>
    <property type="match status" value="1"/>
</dbReference>
<dbReference type="SUPFAM" id="SSF51556">
    <property type="entry name" value="Metallo-dependent hydrolases"/>
    <property type="match status" value="1"/>
</dbReference>
<keyword evidence="2 4" id="KW-0479">Metal-binding</keyword>
<dbReference type="Proteomes" id="UP000273143">
    <property type="component" value="Chromosome"/>
</dbReference>